<evidence type="ECO:0000256" key="8">
    <source>
        <dbReference type="HAMAP-Rule" id="MF_00140"/>
    </source>
</evidence>
<accession>E3PSY8</accession>
<dbReference type="InterPro" id="IPR002305">
    <property type="entry name" value="aa-tRNA-synth_Ic"/>
</dbReference>
<comment type="subcellular location">
    <subcellularLocation>
        <location evidence="8">Cytoplasm</location>
    </subcellularLocation>
</comment>
<dbReference type="EC" id="6.1.1.2" evidence="8"/>
<dbReference type="SUPFAM" id="SSF52374">
    <property type="entry name" value="Nucleotidylyl transferase"/>
    <property type="match status" value="1"/>
</dbReference>
<comment type="catalytic activity">
    <reaction evidence="7 8">
        <text>tRNA(Trp) + L-tryptophan + ATP = L-tryptophyl-tRNA(Trp) + AMP + diphosphate + H(+)</text>
        <dbReference type="Rhea" id="RHEA:24080"/>
        <dbReference type="Rhea" id="RHEA-COMP:9671"/>
        <dbReference type="Rhea" id="RHEA-COMP:9705"/>
        <dbReference type="ChEBI" id="CHEBI:15378"/>
        <dbReference type="ChEBI" id="CHEBI:30616"/>
        <dbReference type="ChEBI" id="CHEBI:33019"/>
        <dbReference type="ChEBI" id="CHEBI:57912"/>
        <dbReference type="ChEBI" id="CHEBI:78442"/>
        <dbReference type="ChEBI" id="CHEBI:78535"/>
        <dbReference type="ChEBI" id="CHEBI:456215"/>
        <dbReference type="EC" id="6.1.1.2"/>
    </reaction>
</comment>
<dbReference type="InterPro" id="IPR024109">
    <property type="entry name" value="Trp-tRNA-ligase_bac-type"/>
</dbReference>
<dbReference type="eggNOG" id="COG0180">
    <property type="taxonomic scope" value="Bacteria"/>
</dbReference>
<evidence type="ECO:0000313" key="10">
    <source>
        <dbReference type="EMBL" id="CBH21992.1"/>
    </source>
</evidence>
<gene>
    <name evidence="8 10" type="primary">trpS</name>
    <name evidence="10" type="ordered locus">CLOST_1872</name>
</gene>
<dbReference type="FunFam" id="3.40.50.620:FF:000082">
    <property type="entry name" value="MSW1p Mitochondrial tryptophanyl-tRNA synthetase"/>
    <property type="match status" value="1"/>
</dbReference>
<feature type="short sequence motif" description="'KMSKS' region" evidence="8">
    <location>
        <begin position="200"/>
        <end position="204"/>
    </location>
</feature>
<sequence length="339" mass="38433">MEGLQLDKKTIFSGMQPSGKLTLGNYLGAMKNWVALQDEYNCYYCVVDLHAITVPQVPKDLRKTTLDVLAQYIASGIDPEKNTLFIQSHVPEHAELSWVLNTMTYMGELNRMTQFKEKSQKKAENLNAGLFTYPVLMAADILLYSTDLVPVGEDQKQHLELARDLSQRFNSRYSDTFIVPEGFIPKEGARIMSLQEPSQKMSKSDENPNATILMLDSADAITNKIKRAVTDSIGIVAYNDEQKGIKNLINIYSTFTGESTEAIVSKYEGKGYGDFKRETAEVIVEGLRPVREKYEYLMENKDYLEEIYAKGAAKAHNKARKTLDKVYRKVGFVQAKRFE</sequence>
<dbReference type="PROSITE" id="PS00178">
    <property type="entry name" value="AA_TRNA_LIGASE_I"/>
    <property type="match status" value="1"/>
</dbReference>
<dbReference type="GO" id="GO:0005829">
    <property type="term" value="C:cytosol"/>
    <property type="evidence" value="ECO:0007669"/>
    <property type="project" value="TreeGrafter"/>
</dbReference>
<dbReference type="KEGG" id="cst:CLOST_1872"/>
<comment type="function">
    <text evidence="8">Catalyzes the attachment of tryptophan to tRNA(Trp).</text>
</comment>
<organism evidence="10 11">
    <name type="scientific">Acetoanaerobium sticklandii (strain ATCC 12662 / DSM 519 / JCM 1433 / CCUG 9281 / NCIMB 10654 / HF)</name>
    <name type="common">Clostridium sticklandii</name>
    <dbReference type="NCBI Taxonomy" id="499177"/>
    <lineage>
        <taxon>Bacteria</taxon>
        <taxon>Bacillati</taxon>
        <taxon>Bacillota</taxon>
        <taxon>Clostridia</taxon>
        <taxon>Peptostreptococcales</taxon>
        <taxon>Filifactoraceae</taxon>
        <taxon>Acetoanaerobium</taxon>
    </lineage>
</organism>
<dbReference type="Proteomes" id="UP000007041">
    <property type="component" value="Chromosome"/>
</dbReference>
<dbReference type="PANTHER" id="PTHR43766">
    <property type="entry name" value="TRYPTOPHAN--TRNA LIGASE, MITOCHONDRIAL"/>
    <property type="match status" value="1"/>
</dbReference>
<evidence type="ECO:0000256" key="6">
    <source>
        <dbReference type="ARBA" id="ARBA00023146"/>
    </source>
</evidence>
<dbReference type="HAMAP" id="MF_00140_B">
    <property type="entry name" value="Trp_tRNA_synth_B"/>
    <property type="match status" value="1"/>
</dbReference>
<feature type="binding site" evidence="8">
    <location>
        <position position="140"/>
    </location>
    <ligand>
        <name>L-tryptophan</name>
        <dbReference type="ChEBI" id="CHEBI:57912"/>
    </ligand>
</feature>
<evidence type="ECO:0000256" key="7">
    <source>
        <dbReference type="ARBA" id="ARBA00049929"/>
    </source>
</evidence>
<proteinExistence type="inferred from homology"/>
<dbReference type="STRING" id="1511.CLOST_1872"/>
<dbReference type="InterPro" id="IPR002306">
    <property type="entry name" value="Trp-tRNA-ligase"/>
</dbReference>
<dbReference type="Gene3D" id="1.10.240.10">
    <property type="entry name" value="Tyrosyl-Transfer RNA Synthetase"/>
    <property type="match status" value="1"/>
</dbReference>
<keyword evidence="6 8" id="KW-0030">Aminoacyl-tRNA synthetase</keyword>
<dbReference type="FunFam" id="1.10.240.10:FF:000002">
    <property type="entry name" value="Tryptophan--tRNA ligase"/>
    <property type="match status" value="1"/>
</dbReference>
<comment type="similarity">
    <text evidence="1 8 9">Belongs to the class-I aminoacyl-tRNA synthetase family.</text>
</comment>
<keyword evidence="11" id="KW-1185">Reference proteome</keyword>
<dbReference type="InterPro" id="IPR001412">
    <property type="entry name" value="aa-tRNA-synth_I_CS"/>
</dbReference>
<dbReference type="EMBL" id="FP565809">
    <property type="protein sequence ID" value="CBH21992.1"/>
    <property type="molecule type" value="Genomic_DNA"/>
</dbReference>
<dbReference type="InterPro" id="IPR014729">
    <property type="entry name" value="Rossmann-like_a/b/a_fold"/>
</dbReference>
<feature type="binding site" evidence="8">
    <location>
        <begin position="152"/>
        <end position="154"/>
    </location>
    <ligand>
        <name>ATP</name>
        <dbReference type="ChEBI" id="CHEBI:30616"/>
    </ligand>
</feature>
<dbReference type="NCBIfam" id="TIGR00233">
    <property type="entry name" value="trpS"/>
    <property type="match status" value="1"/>
</dbReference>
<feature type="binding site" evidence="8">
    <location>
        <position position="191"/>
    </location>
    <ligand>
        <name>ATP</name>
        <dbReference type="ChEBI" id="CHEBI:30616"/>
    </ligand>
</feature>
<dbReference type="GO" id="GO:0006436">
    <property type="term" value="P:tryptophanyl-tRNA aminoacylation"/>
    <property type="evidence" value="ECO:0007669"/>
    <property type="project" value="UniProtKB-UniRule"/>
</dbReference>
<feature type="binding site" evidence="8">
    <location>
        <begin position="200"/>
        <end position="204"/>
    </location>
    <ligand>
        <name>ATP</name>
        <dbReference type="ChEBI" id="CHEBI:30616"/>
    </ligand>
</feature>
<evidence type="ECO:0000313" key="11">
    <source>
        <dbReference type="Proteomes" id="UP000007041"/>
    </source>
</evidence>
<evidence type="ECO:0000256" key="2">
    <source>
        <dbReference type="ARBA" id="ARBA00022598"/>
    </source>
</evidence>
<dbReference type="InterPro" id="IPR050203">
    <property type="entry name" value="Trp-tRNA_synthetase"/>
</dbReference>
<keyword evidence="8" id="KW-0963">Cytoplasm</keyword>
<feature type="short sequence motif" description="'HIGH' region" evidence="8">
    <location>
        <begin position="17"/>
        <end position="25"/>
    </location>
</feature>
<evidence type="ECO:0000256" key="3">
    <source>
        <dbReference type="ARBA" id="ARBA00022741"/>
    </source>
</evidence>
<evidence type="ECO:0000256" key="1">
    <source>
        <dbReference type="ARBA" id="ARBA00005594"/>
    </source>
</evidence>
<feature type="binding site" evidence="8">
    <location>
        <begin position="16"/>
        <end position="18"/>
    </location>
    <ligand>
        <name>ATP</name>
        <dbReference type="ChEBI" id="CHEBI:30616"/>
    </ligand>
</feature>
<name>E3PSY8_ACESD</name>
<dbReference type="Pfam" id="PF00579">
    <property type="entry name" value="tRNA-synt_1b"/>
    <property type="match status" value="1"/>
</dbReference>
<dbReference type="PANTHER" id="PTHR43766:SF1">
    <property type="entry name" value="TRYPTOPHAN--TRNA LIGASE, MITOCHONDRIAL"/>
    <property type="match status" value="1"/>
</dbReference>
<keyword evidence="5 8" id="KW-0648">Protein biosynthesis</keyword>
<keyword evidence="2 8" id="KW-0436">Ligase</keyword>
<evidence type="ECO:0000256" key="4">
    <source>
        <dbReference type="ARBA" id="ARBA00022840"/>
    </source>
</evidence>
<evidence type="ECO:0000256" key="9">
    <source>
        <dbReference type="RuleBase" id="RU363036"/>
    </source>
</evidence>
<dbReference type="HOGENOM" id="CLU_029244_1_1_9"/>
<feature type="binding site" evidence="8">
    <location>
        <begin position="24"/>
        <end position="25"/>
    </location>
    <ligand>
        <name>ATP</name>
        <dbReference type="ChEBI" id="CHEBI:30616"/>
    </ligand>
</feature>
<reference evidence="11" key="1">
    <citation type="journal article" date="2010" name="BMC Genomics">
        <title>Clostridium sticklandii, a specialist in amino acid degradation:revisiting its metabolism through its genome sequence.</title>
        <authorList>
            <person name="Fonknechten N."/>
            <person name="Chaussonnerie S."/>
            <person name="Tricot S."/>
            <person name="Lajus A."/>
            <person name="Andreesen J.R."/>
            <person name="Perchat N."/>
            <person name="Pelletier E."/>
            <person name="Gouyvenoux M."/>
            <person name="Barbe V."/>
            <person name="Salanoubat M."/>
            <person name="Le Paslier D."/>
            <person name="Weissenbach J."/>
            <person name="Cohen G.N."/>
            <person name="Kreimeyer A."/>
        </authorList>
    </citation>
    <scope>NUCLEOTIDE SEQUENCE [LARGE SCALE GENOMIC DNA]</scope>
    <source>
        <strain evidence="11">ATCC 12662 / DSM 519 / JCM 1433 / CCUG 9281 / NCIMB 10654 / HF</strain>
    </source>
</reference>
<dbReference type="GO" id="GO:0005524">
    <property type="term" value="F:ATP binding"/>
    <property type="evidence" value="ECO:0007669"/>
    <property type="project" value="UniProtKB-UniRule"/>
</dbReference>
<comment type="subunit">
    <text evidence="8">Homodimer.</text>
</comment>
<dbReference type="AlphaFoldDB" id="E3PSY8"/>
<dbReference type="PRINTS" id="PR01039">
    <property type="entry name" value="TRNASYNTHTRP"/>
</dbReference>
<dbReference type="Gene3D" id="3.40.50.620">
    <property type="entry name" value="HUPs"/>
    <property type="match status" value="1"/>
</dbReference>
<keyword evidence="4 8" id="KW-0067">ATP-binding</keyword>
<keyword evidence="3 8" id="KW-0547">Nucleotide-binding</keyword>
<evidence type="ECO:0000256" key="5">
    <source>
        <dbReference type="ARBA" id="ARBA00022917"/>
    </source>
</evidence>
<protein>
    <recommendedName>
        <fullName evidence="8">Tryptophan--tRNA ligase</fullName>
        <ecNumber evidence="8">6.1.1.2</ecNumber>
    </recommendedName>
    <alternativeName>
        <fullName evidence="8">Tryptophanyl-tRNA synthetase</fullName>
        <shortName evidence="8">TrpRS</shortName>
    </alternativeName>
</protein>
<dbReference type="GO" id="GO:0004830">
    <property type="term" value="F:tryptophan-tRNA ligase activity"/>
    <property type="evidence" value="ECO:0007669"/>
    <property type="project" value="UniProtKB-UniRule"/>
</dbReference>
<dbReference type="CDD" id="cd00806">
    <property type="entry name" value="TrpRS_core"/>
    <property type="match status" value="1"/>
</dbReference>